<dbReference type="AlphaFoldDB" id="A0A9X9WNC1"/>
<dbReference type="InterPro" id="IPR014980">
    <property type="entry name" value="DOPA_dioxygen"/>
</dbReference>
<accession>A0A9X9WNC1</accession>
<dbReference type="RefSeq" id="WP_168043960.1">
    <property type="nucleotide sequence ID" value="NZ_JAAEDK010000066.1"/>
</dbReference>
<evidence type="ECO:0000313" key="2">
    <source>
        <dbReference type="EMBL" id="NKE20052.1"/>
    </source>
</evidence>
<dbReference type="PANTHER" id="PTHR36423">
    <property type="entry name" value="AFR070WP"/>
    <property type="match status" value="1"/>
</dbReference>
<dbReference type="InterPro" id="IPR023389">
    <property type="entry name" value="DOPA-like_sf"/>
</dbReference>
<proteinExistence type="predicted"/>
<dbReference type="Gene3D" id="3.30.70.1240">
    <property type="entry name" value="DOPA-like domains"/>
    <property type="match status" value="1"/>
</dbReference>
<protein>
    <submittedName>
        <fullName evidence="1">DOPA 4,5-dioxygenase family protein</fullName>
    </submittedName>
</protein>
<dbReference type="Pfam" id="PF08883">
    <property type="entry name" value="DOPA_dioxygen"/>
    <property type="match status" value="1"/>
</dbReference>
<dbReference type="EMBL" id="JAAEDK010000066">
    <property type="protein sequence ID" value="MBR0661831.1"/>
    <property type="molecule type" value="Genomic_DNA"/>
</dbReference>
<sequence length="115" mass="12787">MFAAPDSIKGWHAHIYYDPTTREAAARLREGIAQAFPEARLGRWHDVPVGPHPQAMYQVAFDPALFPTLMPFIALNREGLTVLVHPETGRQKADHLEHAVWMGAVLPLDASVLPD</sequence>
<evidence type="ECO:0000313" key="1">
    <source>
        <dbReference type="EMBL" id="MBR0661831.1"/>
    </source>
</evidence>
<dbReference type="PANTHER" id="PTHR36423:SF2">
    <property type="entry name" value="AFR070WP"/>
    <property type="match status" value="1"/>
</dbReference>
<dbReference type="SUPFAM" id="SSF143410">
    <property type="entry name" value="DOPA-like"/>
    <property type="match status" value="1"/>
</dbReference>
<reference evidence="1" key="3">
    <citation type="journal article" date="2021" name="Syst. Appl. Microbiol.">
        <title>Roseomonas hellenica sp. nov., isolated from roots of wild-growing Alkanna tinctoria.</title>
        <authorList>
            <person name="Rat A."/>
            <person name="Naranjo H.D."/>
            <person name="Lebbe L."/>
            <person name="Cnockaert M."/>
            <person name="Krigas N."/>
            <person name="Grigoriadou K."/>
            <person name="Maloupa E."/>
            <person name="Willems A."/>
        </authorList>
    </citation>
    <scope>NUCLEOTIDE SEQUENCE</scope>
    <source>
        <strain evidence="1">LMG 31161</strain>
    </source>
</reference>
<dbReference type="PIRSF" id="PIRSF028139">
    <property type="entry name" value="DOPA-diox_rel_Mll2280"/>
    <property type="match status" value="1"/>
</dbReference>
<reference evidence="1" key="1">
    <citation type="submission" date="2020-01" db="EMBL/GenBank/DDBJ databases">
        <authorList>
            <person name="Rat A."/>
        </authorList>
    </citation>
    <scope>NUCLEOTIDE SEQUENCE</scope>
    <source>
        <strain evidence="1">LMG 31161</strain>
    </source>
</reference>
<dbReference type="Proteomes" id="UP001138708">
    <property type="component" value="Unassembled WGS sequence"/>
</dbReference>
<gene>
    <name evidence="2" type="ORF">GWK15_24065</name>
    <name evidence="1" type="ORF">GXW75_21425</name>
</gene>
<evidence type="ECO:0000313" key="4">
    <source>
        <dbReference type="Proteomes" id="UP001138708"/>
    </source>
</evidence>
<evidence type="ECO:0000313" key="3">
    <source>
        <dbReference type="Proteomes" id="UP000746741"/>
    </source>
</evidence>
<dbReference type="Proteomes" id="UP000746741">
    <property type="component" value="Unassembled WGS sequence"/>
</dbReference>
<keyword evidence="3" id="KW-1185">Reference proteome</keyword>
<comment type="caution">
    <text evidence="1">The sequence shown here is derived from an EMBL/GenBank/DDBJ whole genome shotgun (WGS) entry which is preliminary data.</text>
</comment>
<dbReference type="EMBL" id="JAAVUP010000018">
    <property type="protein sequence ID" value="NKE20052.1"/>
    <property type="molecule type" value="Genomic_DNA"/>
</dbReference>
<organism evidence="1 4">
    <name type="scientific">Neoroseomonas oryzicola</name>
    <dbReference type="NCBI Taxonomy" id="535904"/>
    <lineage>
        <taxon>Bacteria</taxon>
        <taxon>Pseudomonadati</taxon>
        <taxon>Pseudomonadota</taxon>
        <taxon>Alphaproteobacteria</taxon>
        <taxon>Acetobacterales</taxon>
        <taxon>Acetobacteraceae</taxon>
        <taxon>Neoroseomonas</taxon>
    </lineage>
</organism>
<name>A0A9X9WNC1_9PROT</name>
<reference evidence="2 3" key="2">
    <citation type="submission" date="2020-02" db="EMBL/GenBank/DDBJ databases">
        <authorList>
            <person name="Sun Q."/>
            <person name="Inoue M."/>
        </authorList>
    </citation>
    <scope>NUCLEOTIDE SEQUENCE [LARGE SCALE GENOMIC DNA]</scope>
    <source>
        <strain evidence="2 3">KCTC 22478</strain>
    </source>
</reference>